<dbReference type="EMBL" id="SNUZ01000013">
    <property type="protein sequence ID" value="MCL3788245.1"/>
    <property type="molecule type" value="Genomic_DNA"/>
</dbReference>
<protein>
    <submittedName>
        <fullName evidence="1">Uncharacterized protein</fullName>
    </submittedName>
</protein>
<organism evidence="1 2">
    <name type="scientific">Ruminococcus bromii</name>
    <dbReference type="NCBI Taxonomy" id="40518"/>
    <lineage>
        <taxon>Bacteria</taxon>
        <taxon>Bacillati</taxon>
        <taxon>Bacillota</taxon>
        <taxon>Clostridia</taxon>
        <taxon>Eubacteriales</taxon>
        <taxon>Oscillospiraceae</taxon>
        <taxon>Ruminococcus</taxon>
    </lineage>
</organism>
<keyword evidence="2" id="KW-1185">Reference proteome</keyword>
<proteinExistence type="predicted"/>
<comment type="caution">
    <text evidence="1">The sequence shown here is derived from an EMBL/GenBank/DDBJ whole genome shotgun (WGS) entry which is preliminary data.</text>
</comment>
<name>A0ABT0NJ10_9FIRM</name>
<dbReference type="RefSeq" id="WP_249377130.1">
    <property type="nucleotide sequence ID" value="NZ_SNUZ01000013.1"/>
</dbReference>
<evidence type="ECO:0000313" key="1">
    <source>
        <dbReference type="EMBL" id="MCL3788245.1"/>
    </source>
</evidence>
<sequence>MIQQNNWDQYDNKKWESGNEVPVAAVVVGNRGAEGAISYSHDATLTSINSSFIIANNLPVYAAGYNGHTATINGIDSADVIQSTGFGGNVVINS</sequence>
<gene>
    <name evidence="1" type="ORF">E2N93_09580</name>
</gene>
<dbReference type="Proteomes" id="UP001056693">
    <property type="component" value="Unassembled WGS sequence"/>
</dbReference>
<accession>A0ABT0NJ10</accession>
<evidence type="ECO:0000313" key="2">
    <source>
        <dbReference type="Proteomes" id="UP001056693"/>
    </source>
</evidence>
<reference evidence="1 2" key="1">
    <citation type="submission" date="2019-03" db="EMBL/GenBank/DDBJ databases">
        <authorList>
            <person name="Molinero N."/>
            <person name="Sanchez B."/>
            <person name="Walker A."/>
            <person name="Duncan S."/>
            <person name="Delgado S."/>
            <person name="Margolles A."/>
        </authorList>
    </citation>
    <scope>NUCLEOTIDE SEQUENCE [LARGE SCALE GENOMIC DNA]</scope>
    <source>
        <strain evidence="1 2">IPLA60002</strain>
    </source>
</reference>